<dbReference type="SMART" id="SM00942">
    <property type="entry name" value="PriCT_1"/>
    <property type="match status" value="1"/>
</dbReference>
<reference evidence="2 3" key="1">
    <citation type="submission" date="2018-11" db="EMBL/GenBank/DDBJ databases">
        <title>Genomic Encyclopedia of Type Strains, Phase IV (KMG-IV): sequencing the most valuable type-strain genomes for metagenomic binning, comparative biology and taxonomic classification.</title>
        <authorList>
            <person name="Goeker M."/>
        </authorList>
    </citation>
    <scope>NUCLEOTIDE SEQUENCE [LARGE SCALE GENOMIC DNA]</scope>
    <source>
        <strain evidence="2 3">DSM 102936</strain>
    </source>
</reference>
<dbReference type="InterPro" id="IPR014820">
    <property type="entry name" value="PriCT_1"/>
</dbReference>
<gene>
    <name evidence="2" type="ORF">EDD75_0436</name>
</gene>
<dbReference type="OrthoDB" id="6008408at2"/>
<dbReference type="AlphaFoldDB" id="A0A3N5AXF1"/>
<dbReference type="Pfam" id="PF08708">
    <property type="entry name" value="PriCT_1"/>
    <property type="match status" value="1"/>
</dbReference>
<proteinExistence type="predicted"/>
<accession>A0A3N5AXF1</accession>
<evidence type="ECO:0000259" key="1">
    <source>
        <dbReference type="SMART" id="SM00942"/>
    </source>
</evidence>
<dbReference type="RefSeq" id="WP_123927347.1">
    <property type="nucleotide sequence ID" value="NZ_RKRE01000001.1"/>
</dbReference>
<name>A0A3N5AXF1_9THEO</name>
<evidence type="ECO:0000313" key="3">
    <source>
        <dbReference type="Proteomes" id="UP000282654"/>
    </source>
</evidence>
<organism evidence="2 3">
    <name type="scientific">Thermodesulfitimonas autotrophica</name>
    <dbReference type="NCBI Taxonomy" id="1894989"/>
    <lineage>
        <taxon>Bacteria</taxon>
        <taxon>Bacillati</taxon>
        <taxon>Bacillota</taxon>
        <taxon>Clostridia</taxon>
        <taxon>Thermoanaerobacterales</taxon>
        <taxon>Thermoanaerobacteraceae</taxon>
        <taxon>Thermodesulfitimonas</taxon>
    </lineage>
</organism>
<dbReference type="Proteomes" id="UP000282654">
    <property type="component" value="Unassembled WGS sequence"/>
</dbReference>
<comment type="caution">
    <text evidence="2">The sequence shown here is derived from an EMBL/GenBank/DDBJ whole genome shotgun (WGS) entry which is preliminary data.</text>
</comment>
<dbReference type="EMBL" id="RKRE01000001">
    <property type="protein sequence ID" value="RPF49617.1"/>
    <property type="molecule type" value="Genomic_DNA"/>
</dbReference>
<keyword evidence="3" id="KW-1185">Reference proteome</keyword>
<evidence type="ECO:0000313" key="2">
    <source>
        <dbReference type="EMBL" id="RPF49617.1"/>
    </source>
</evidence>
<feature type="domain" description="Primase C-terminal 1" evidence="1">
    <location>
        <begin position="238"/>
        <end position="303"/>
    </location>
</feature>
<sequence length="516" mass="58200">MLEALLGEIAQANFTALPWPESAREQAMEALRFLLSGSLTERPKENGTKRAVKFRNLAWCFVAGPDFRPIPARTWNTLEKLIDAGMVYFTPNTFFSRRRKTRDALRWLNALWVDVDDPAACDLDVLDRCSELGLPLPSLVVKTPHGLHVFWKIQRVRATEKALKLYSKVLRALAEAFGADVKAATPEHFLKIPRVILRFERVEYELRDFLVLLDDGYPTAAPGGRVAIQNILSHPAVQKLLEGVPEGVRNNTCFTLARAHRWSGYSYEETLQAMLEWNQRNRPPLRENEVRASVRSAYRGLNRPPAARWIRELSGMAFSYQIARRAGGDVKRPCGRPRVQEVARERFVALIWEAGGSLTTRDGRRKIAAQLGVSERTLNGVVAALVAEGLLSVSTRRLGRGNGAETTYAIANAVPAQNYNTAKNSDGETSREKAQPDQVEDAGTRLLENAIKCCFEFAELTEASGEDLRFFIELLVRHSPECVIEKIDELKRIKARDPTGFLVEHPRRWLVHLLRI</sequence>
<protein>
    <submittedName>
        <fullName evidence="2">Primase-like protein</fullName>
    </submittedName>
</protein>